<feature type="region of interest" description="Disordered" evidence="2">
    <location>
        <begin position="221"/>
        <end position="249"/>
    </location>
</feature>
<comment type="similarity">
    <text evidence="1">Belongs to the type III secretion exporter family.</text>
</comment>
<dbReference type="PANTHER" id="PTHR30531:SF12">
    <property type="entry name" value="FLAGELLAR BIOSYNTHETIC PROTEIN FLHB"/>
    <property type="match status" value="1"/>
</dbReference>
<dbReference type="InterPro" id="IPR006135">
    <property type="entry name" value="T3SS_substrate_exporter"/>
</dbReference>
<dbReference type="GO" id="GO:0005886">
    <property type="term" value="C:plasma membrane"/>
    <property type="evidence" value="ECO:0007669"/>
    <property type="project" value="TreeGrafter"/>
</dbReference>
<keyword evidence="4" id="KW-0969">Cilium</keyword>
<sequence length="380" mass="41366">MADSPSGGGEKTEDPTQKRLKDSAKKGDVLQSKELGVALVMIGGATMFALFGTHLVDATSAVVRSGLSFAPADIEDFNMGERTLRLVAPLAIPFGALFALLMLTTIATPAMLGSLGFRWSALEPKASKMNPASGLKRMFGMHALIELSKALAKVSLMGVVGTVLIYSSIKDMVQLGLGDIRNSIDAFGGMFVFTLIAMAGCLVVIALIDVPAQMFQRSKKLSMTKQEVKDEHKESEGSPEVKQAIRQRQQEMMSGSARKAIEDATVLLVNPTHFAVALRYDQTRDAAPIVLARGRGELALIMRSLADENKVPILHYPELTRAIYYTSKPNHIVDERLYMAVASLLAFIFRLDAEMADKHDRPDIIVPDDLRFDADGRPES</sequence>
<keyword evidence="3" id="KW-1133">Transmembrane helix</keyword>
<dbReference type="PANTHER" id="PTHR30531">
    <property type="entry name" value="FLAGELLAR BIOSYNTHETIC PROTEIN FLHB"/>
    <property type="match status" value="1"/>
</dbReference>
<reference evidence="4 5" key="1">
    <citation type="submission" date="2019-08" db="EMBL/GenBank/DDBJ databases">
        <title>Sphingorhabdus soil sp. nov., isolated from arctic soil.</title>
        <authorList>
            <person name="Liu Y."/>
        </authorList>
    </citation>
    <scope>NUCLEOTIDE SEQUENCE [LARGE SCALE GENOMIC DNA]</scope>
    <source>
        <strain evidence="4 5">D-2Q-5-6</strain>
    </source>
</reference>
<feature type="transmembrane region" description="Helical" evidence="3">
    <location>
        <begin position="86"/>
        <end position="112"/>
    </location>
</feature>
<dbReference type="InterPro" id="IPR029025">
    <property type="entry name" value="T3SS_substrate_exporter_C"/>
</dbReference>
<feature type="transmembrane region" description="Helical" evidence="3">
    <location>
        <begin position="150"/>
        <end position="169"/>
    </location>
</feature>
<proteinExistence type="inferred from homology"/>
<keyword evidence="3" id="KW-0472">Membrane</keyword>
<organism evidence="4 5">
    <name type="scientific">Flavisphingopyxis soli</name>
    <dbReference type="NCBI Taxonomy" id="2601267"/>
    <lineage>
        <taxon>Bacteria</taxon>
        <taxon>Pseudomonadati</taxon>
        <taxon>Pseudomonadota</taxon>
        <taxon>Alphaproteobacteria</taxon>
        <taxon>Sphingomonadales</taxon>
        <taxon>Sphingopyxidaceae</taxon>
        <taxon>Flavisphingopyxis</taxon>
    </lineage>
</organism>
<dbReference type="RefSeq" id="WP_147122702.1">
    <property type="nucleotide sequence ID" value="NZ_VOPY01000002.1"/>
</dbReference>
<keyword evidence="3" id="KW-0812">Transmembrane</keyword>
<dbReference type="Gene3D" id="3.40.1690.10">
    <property type="entry name" value="secretion proteins EscU"/>
    <property type="match status" value="1"/>
</dbReference>
<dbReference type="Proteomes" id="UP000321129">
    <property type="component" value="Unassembled WGS sequence"/>
</dbReference>
<evidence type="ECO:0000256" key="3">
    <source>
        <dbReference type="SAM" id="Phobius"/>
    </source>
</evidence>
<dbReference type="OrthoDB" id="9807950at2"/>
<gene>
    <name evidence="4" type="ORF">FSZ31_07140</name>
</gene>
<feature type="region of interest" description="Disordered" evidence="2">
    <location>
        <begin position="1"/>
        <end position="25"/>
    </location>
</feature>
<feature type="transmembrane region" description="Helical" evidence="3">
    <location>
        <begin position="35"/>
        <end position="56"/>
    </location>
</feature>
<feature type="transmembrane region" description="Helical" evidence="3">
    <location>
        <begin position="189"/>
        <end position="210"/>
    </location>
</feature>
<dbReference type="AlphaFoldDB" id="A0A5C6UAL3"/>
<evidence type="ECO:0000313" key="4">
    <source>
        <dbReference type="EMBL" id="TXC68748.1"/>
    </source>
</evidence>
<dbReference type="GO" id="GO:0009306">
    <property type="term" value="P:protein secretion"/>
    <property type="evidence" value="ECO:0007669"/>
    <property type="project" value="InterPro"/>
</dbReference>
<dbReference type="EMBL" id="VOPY01000002">
    <property type="protein sequence ID" value="TXC68748.1"/>
    <property type="molecule type" value="Genomic_DNA"/>
</dbReference>
<dbReference type="Pfam" id="PF01312">
    <property type="entry name" value="Bac_export_2"/>
    <property type="match status" value="1"/>
</dbReference>
<keyword evidence="5" id="KW-1185">Reference proteome</keyword>
<protein>
    <submittedName>
        <fullName evidence="4">Flagellar biosynthesis protein FlhB</fullName>
    </submittedName>
</protein>
<accession>A0A5C6UAL3</accession>
<evidence type="ECO:0000313" key="5">
    <source>
        <dbReference type="Proteomes" id="UP000321129"/>
    </source>
</evidence>
<name>A0A5C6UAL3_9SPHN</name>
<evidence type="ECO:0000256" key="2">
    <source>
        <dbReference type="SAM" id="MobiDB-lite"/>
    </source>
</evidence>
<feature type="compositionally biased region" description="Basic and acidic residues" evidence="2">
    <location>
        <begin position="10"/>
        <end position="25"/>
    </location>
</feature>
<dbReference type="PRINTS" id="PR00950">
    <property type="entry name" value="TYPE3IMSPROT"/>
</dbReference>
<keyword evidence="4" id="KW-0282">Flagellum</keyword>
<comment type="caution">
    <text evidence="4">The sequence shown here is derived from an EMBL/GenBank/DDBJ whole genome shotgun (WGS) entry which is preliminary data.</text>
</comment>
<keyword evidence="4" id="KW-0966">Cell projection</keyword>
<dbReference type="Gene3D" id="6.10.250.2080">
    <property type="match status" value="1"/>
</dbReference>
<feature type="compositionally biased region" description="Basic and acidic residues" evidence="2">
    <location>
        <begin position="226"/>
        <end position="236"/>
    </location>
</feature>
<dbReference type="SUPFAM" id="SSF160544">
    <property type="entry name" value="EscU C-terminal domain-like"/>
    <property type="match status" value="1"/>
</dbReference>
<evidence type="ECO:0000256" key="1">
    <source>
        <dbReference type="ARBA" id="ARBA00010690"/>
    </source>
</evidence>